<dbReference type="PANTHER" id="PTHR13847">
    <property type="entry name" value="SARCOSINE DEHYDROGENASE-RELATED"/>
    <property type="match status" value="1"/>
</dbReference>
<evidence type="ECO:0000313" key="4">
    <source>
        <dbReference type="Proteomes" id="UP000193427"/>
    </source>
</evidence>
<dbReference type="Gene3D" id="3.30.9.10">
    <property type="entry name" value="D-Amino Acid Oxidase, subunit A, domain 2"/>
    <property type="match status" value="1"/>
</dbReference>
<dbReference type="GO" id="GO:0005737">
    <property type="term" value="C:cytoplasm"/>
    <property type="evidence" value="ECO:0007669"/>
    <property type="project" value="TreeGrafter"/>
</dbReference>
<dbReference type="GO" id="GO:0055130">
    <property type="term" value="P:D-alanine catabolic process"/>
    <property type="evidence" value="ECO:0007669"/>
    <property type="project" value="TreeGrafter"/>
</dbReference>
<proteinExistence type="inferred from homology"/>
<dbReference type="PANTHER" id="PTHR13847:SF280">
    <property type="entry name" value="D-AMINO ACID DEHYDROGENASE"/>
    <property type="match status" value="1"/>
</dbReference>
<dbReference type="KEGG" id="rgu:A4W93_00275"/>
<dbReference type="SUPFAM" id="SSF54373">
    <property type="entry name" value="FAD-linked reductases, C-terminal domain"/>
    <property type="match status" value="1"/>
</dbReference>
<organism evidence="3 4">
    <name type="scientific">Piscinibacter gummiphilus</name>
    <dbReference type="NCBI Taxonomy" id="946333"/>
    <lineage>
        <taxon>Bacteria</taxon>
        <taxon>Pseudomonadati</taxon>
        <taxon>Pseudomonadota</taxon>
        <taxon>Betaproteobacteria</taxon>
        <taxon>Burkholderiales</taxon>
        <taxon>Sphaerotilaceae</taxon>
        <taxon>Piscinibacter</taxon>
    </lineage>
</organism>
<gene>
    <name evidence="3" type="ORF">A4W93_00275</name>
</gene>
<dbReference type="Proteomes" id="UP000193427">
    <property type="component" value="Chromosome"/>
</dbReference>
<dbReference type="Gene3D" id="3.50.50.60">
    <property type="entry name" value="FAD/NAD(P)-binding domain"/>
    <property type="match status" value="2"/>
</dbReference>
<reference evidence="3 4" key="1">
    <citation type="submission" date="2016-04" db="EMBL/GenBank/DDBJ databases">
        <title>Complete genome sequence of natural rubber-degrading, novel Gram-negative bacterium, Rhizobacter gummiphilus strain NS21.</title>
        <authorList>
            <person name="Tabata M."/>
            <person name="Kasai D."/>
            <person name="Fukuda M."/>
        </authorList>
    </citation>
    <scope>NUCLEOTIDE SEQUENCE [LARGE SCALE GENOMIC DNA]</scope>
    <source>
        <strain evidence="3 4">NS21</strain>
    </source>
</reference>
<sequence>MKVAVIGGGIVGWTSARALRAAGHDVVLVDRAGAPAAGASGQNGAQLSYGFVAPLASAAIPAQIPKLLFSADSPFRMRPGLSLDTWRWCLQFLAACTHQQSERTTRALLALAHESHTHFTQWRNGLDAGVDIEHAQRGKLVLHRDQASLDAAGRQVALQAGVGPAQELVDAARCRALEPALTDGKPLVGGVWTPSEEVADCAKVCAALADELARDGRTEVRWSHQVAGWDTAGGQVRALLARHQGRLERIDADAFVIAAGAQTPTVTKGLGVHVPVQPLKGYSIDVPADAVRGMPQVSVTDTSVKTVFAPLGDGPARRLRVAGFAELVGNDLHIPPDRIARLLGTVEDVFGLRAQPKDVRPWAGLRPATPTGLPCIGRTRRHPNVYVNSGQGALGFTLAFGSAELLAAEVAGRPRALGREDGFRAGLAPLAGV</sequence>
<protein>
    <submittedName>
        <fullName evidence="3">Uncharacterized protein</fullName>
    </submittedName>
</protein>
<dbReference type="AlphaFoldDB" id="A0A1W6L2N0"/>
<dbReference type="EMBL" id="CP015118">
    <property type="protein sequence ID" value="ARN18477.1"/>
    <property type="molecule type" value="Genomic_DNA"/>
</dbReference>
<accession>A0A1W6L2N0</accession>
<name>A0A1W6L2N0_9BURK</name>
<dbReference type="InterPro" id="IPR036188">
    <property type="entry name" value="FAD/NAD-bd_sf"/>
</dbReference>
<dbReference type="STRING" id="946333.A4W93_00275"/>
<evidence type="ECO:0000313" key="3">
    <source>
        <dbReference type="EMBL" id="ARN18477.1"/>
    </source>
</evidence>
<dbReference type="Pfam" id="PF01266">
    <property type="entry name" value="DAO"/>
    <property type="match status" value="1"/>
</dbReference>
<comment type="similarity">
    <text evidence="1">Belongs to the DadA oxidoreductase family.</text>
</comment>
<dbReference type="GO" id="GO:0005886">
    <property type="term" value="C:plasma membrane"/>
    <property type="evidence" value="ECO:0007669"/>
    <property type="project" value="TreeGrafter"/>
</dbReference>
<dbReference type="RefSeq" id="WP_237357652.1">
    <property type="nucleotide sequence ID" value="NZ_BSPR01000010.1"/>
</dbReference>
<keyword evidence="2" id="KW-0560">Oxidoreductase</keyword>
<dbReference type="InterPro" id="IPR006076">
    <property type="entry name" value="FAD-dep_OxRdtase"/>
</dbReference>
<dbReference type="GO" id="GO:0008718">
    <property type="term" value="F:D-amino-acid dehydrogenase activity"/>
    <property type="evidence" value="ECO:0007669"/>
    <property type="project" value="TreeGrafter"/>
</dbReference>
<keyword evidence="4" id="KW-1185">Reference proteome</keyword>
<dbReference type="SUPFAM" id="SSF51905">
    <property type="entry name" value="FAD/NAD(P)-binding domain"/>
    <property type="match status" value="1"/>
</dbReference>
<evidence type="ECO:0000256" key="1">
    <source>
        <dbReference type="ARBA" id="ARBA00009410"/>
    </source>
</evidence>
<evidence type="ECO:0000256" key="2">
    <source>
        <dbReference type="ARBA" id="ARBA00023002"/>
    </source>
</evidence>